<dbReference type="CDD" id="cd05233">
    <property type="entry name" value="SDR_c"/>
    <property type="match status" value="1"/>
</dbReference>
<keyword evidence="2 5" id="KW-0560">Oxidoreductase</keyword>
<evidence type="ECO:0000313" key="5">
    <source>
        <dbReference type="EMBL" id="SSF81989.1"/>
    </source>
</evidence>
<dbReference type="RefSeq" id="WP_017899578.1">
    <property type="nucleotide sequence ID" value="NZ_BILL01000001.1"/>
</dbReference>
<evidence type="ECO:0000313" key="4">
    <source>
        <dbReference type="EMBL" id="PCM63266.1"/>
    </source>
</evidence>
<dbReference type="EMBL" id="UFBM01000016">
    <property type="protein sequence ID" value="SSF81989.1"/>
    <property type="molecule type" value="Genomic_DNA"/>
</dbReference>
<feature type="domain" description="Ketoreductase" evidence="3">
    <location>
        <begin position="5"/>
        <end position="171"/>
    </location>
</feature>
<dbReference type="EMBL" id="NXHG01000001">
    <property type="protein sequence ID" value="PCM63266.1"/>
    <property type="molecule type" value="Genomic_DNA"/>
</dbReference>
<dbReference type="PANTHER" id="PTHR42879:SF2">
    <property type="entry name" value="3-OXOACYL-[ACYL-CARRIER-PROTEIN] REDUCTASE FABG"/>
    <property type="match status" value="1"/>
</dbReference>
<dbReference type="AlphaFoldDB" id="A0A2A5MQW3"/>
<comment type="caution">
    <text evidence="4">The sequence shown here is derived from an EMBL/GenBank/DDBJ whole genome shotgun (WGS) entry which is preliminary data.</text>
</comment>
<dbReference type="EC" id="1.1.1.100" evidence="5"/>
<accession>A0A2A5MQW3</accession>
<proteinExistence type="inferred from homology"/>
<dbReference type="PRINTS" id="PR00081">
    <property type="entry name" value="GDHRDH"/>
</dbReference>
<dbReference type="SMART" id="SM00822">
    <property type="entry name" value="PKS_KR"/>
    <property type="match status" value="1"/>
</dbReference>
<dbReference type="InterPro" id="IPR002347">
    <property type="entry name" value="SDR_fam"/>
</dbReference>
<dbReference type="Pfam" id="PF13561">
    <property type="entry name" value="adh_short_C2"/>
    <property type="match status" value="1"/>
</dbReference>
<evidence type="ECO:0000259" key="3">
    <source>
        <dbReference type="SMART" id="SM00822"/>
    </source>
</evidence>
<dbReference type="SUPFAM" id="SSF51735">
    <property type="entry name" value="NAD(P)-binding Rossmann-fold domains"/>
    <property type="match status" value="1"/>
</dbReference>
<dbReference type="NCBIfam" id="NF005753">
    <property type="entry name" value="PRK07577.1"/>
    <property type="match status" value="1"/>
</dbReference>
<dbReference type="PRINTS" id="PR00080">
    <property type="entry name" value="SDRFAMILY"/>
</dbReference>
<dbReference type="InterPro" id="IPR036291">
    <property type="entry name" value="NAD(P)-bd_dom_sf"/>
</dbReference>
<evidence type="ECO:0000256" key="1">
    <source>
        <dbReference type="ARBA" id="ARBA00006484"/>
    </source>
</evidence>
<sequence length="238" mass="25074">MEPYRTFLITGATRGIGRALSDKLSGQGHLVVGIARHVDAGFPGVLYTADLSSADETRVVLLKITENHEIHGIVNNVGVALPQQLGNIDIQTFLNVMDINVRVAVQITQALVSNMKSRGWGRIVNVCSRAIFGATDRTAYAAAKSALVGCTRTWALELAQFGITANAIAPGPIETELFHRTRPVGSEAEQRILSTIPMGRLGSPAEVASAIAFLLSSDASFITGVVLPVDGGGSLGGR</sequence>
<name>A0A2A5MQW3_9ENTR</name>
<reference evidence="4 6" key="1">
    <citation type="submission" date="2017-09" db="EMBL/GenBank/DDBJ databases">
        <title>Mdr eskape-Ghana.</title>
        <authorList>
            <person name="Agyepong N."/>
            <person name="Janice J."/>
            <person name="Samuelsen O."/>
            <person name="Owusu-Ofori A."/>
            <person name="Sundsfjord A."/>
            <person name="Essack S."/>
            <person name="Pedersen T."/>
        </authorList>
    </citation>
    <scope>NUCLEOTIDE SEQUENCE [LARGE SCALE GENOMIC DNA]</scope>
    <source>
        <strain evidence="4 6">46</strain>
    </source>
</reference>
<dbReference type="PANTHER" id="PTHR42879">
    <property type="entry name" value="3-OXOACYL-(ACYL-CARRIER-PROTEIN) REDUCTASE"/>
    <property type="match status" value="1"/>
</dbReference>
<evidence type="ECO:0000256" key="2">
    <source>
        <dbReference type="ARBA" id="ARBA00023002"/>
    </source>
</evidence>
<dbReference type="FunFam" id="3.40.50.720:FF:000173">
    <property type="entry name" value="3-oxoacyl-[acyl-carrier protein] reductase"/>
    <property type="match status" value="1"/>
</dbReference>
<reference evidence="5 7" key="2">
    <citation type="submission" date="2018-07" db="EMBL/GenBank/DDBJ databases">
        <authorList>
            <consortium name="Pathogen Informatics"/>
        </authorList>
    </citation>
    <scope>NUCLEOTIDE SEQUENCE [LARGE SCALE GENOMIC DNA]</scope>
    <source>
        <strain evidence="5 7">4300STDY6636950</strain>
    </source>
</reference>
<evidence type="ECO:0000313" key="7">
    <source>
        <dbReference type="Proteomes" id="UP000252079"/>
    </source>
</evidence>
<protein>
    <submittedName>
        <fullName evidence="5">3-oxoacyl-ACP reductase</fullName>
        <ecNumber evidence="5">1.1.1.100</ecNumber>
    </submittedName>
    <submittedName>
        <fullName evidence="4">Short-chain dehydrogenase</fullName>
    </submittedName>
</protein>
<dbReference type="Gene3D" id="3.40.50.720">
    <property type="entry name" value="NAD(P)-binding Rossmann-like Domain"/>
    <property type="match status" value="1"/>
</dbReference>
<dbReference type="InterPro" id="IPR050259">
    <property type="entry name" value="SDR"/>
</dbReference>
<dbReference type="GO" id="GO:0004316">
    <property type="term" value="F:3-oxoacyl-[acyl-carrier-protein] reductase (NADPH) activity"/>
    <property type="evidence" value="ECO:0007669"/>
    <property type="project" value="UniProtKB-EC"/>
</dbReference>
<organism evidence="4 6">
    <name type="scientific">Klebsiella quasipneumoniae</name>
    <dbReference type="NCBI Taxonomy" id="1463165"/>
    <lineage>
        <taxon>Bacteria</taxon>
        <taxon>Pseudomonadati</taxon>
        <taxon>Pseudomonadota</taxon>
        <taxon>Gammaproteobacteria</taxon>
        <taxon>Enterobacterales</taxon>
        <taxon>Enterobacteriaceae</taxon>
        <taxon>Klebsiella/Raoultella group</taxon>
        <taxon>Klebsiella</taxon>
        <taxon>Klebsiella pneumoniae complex</taxon>
    </lineage>
</organism>
<dbReference type="InterPro" id="IPR057326">
    <property type="entry name" value="KR_dom"/>
</dbReference>
<evidence type="ECO:0000313" key="6">
    <source>
        <dbReference type="Proteomes" id="UP000217648"/>
    </source>
</evidence>
<dbReference type="Proteomes" id="UP000217648">
    <property type="component" value="Unassembled WGS sequence"/>
</dbReference>
<dbReference type="Proteomes" id="UP000252079">
    <property type="component" value="Unassembled WGS sequence"/>
</dbReference>
<comment type="similarity">
    <text evidence="1">Belongs to the short-chain dehydrogenases/reductases (SDR) family.</text>
</comment>
<gene>
    <name evidence="5" type="primary">fabG1</name>
    <name evidence="4" type="ORF">CP911_01510</name>
    <name evidence="5" type="ORF">SAMEA23995918_02787</name>
</gene>